<evidence type="ECO:0000313" key="1">
    <source>
        <dbReference type="EMBL" id="KAJ9061159.1"/>
    </source>
</evidence>
<sequence>MSSGNPPKPNHKAPTFRRARAETLPSRTGGTPEIAASNSSLNSGLSSNTSSPFRSRLSSFTLGVPEASFSKLSWEDPLGSLPEATSESKNSSIFSHYEVAAAKTLDFLGLNDDSSPLSPRIVQEPVEVKSLTALPRSSHSDCNPFTSINATASLGNLSDSDSDNTAHSPHSRASISSESHLNEIESLCLRIENLGVDVTLSKLTNEVSQYGDVESVQLLKKEGAGIVTFSSFEEAKAARAALNNKKFFDSQLKVKFYKEAGDGESSKGHSRQTSKSDLTGAPEQGKSSSPDATSNVYNKTKEYYNRQAENFKLAAAEIAARGSQKHELLMSFDYAVTLPPIPNPNFKRKVEPTRLRELRKQLETDPSREVITATFNESRDCWVDLCSDYIGNIIIQKLIEYGSEQQKTALILSVAPYMAAIGIHKNGTWAIQKMIECATTEDQIAPIASALKPFTPALLLDQFGNYVVQCCLKFEYPYNQFIFDSIYARCSEIAQGRYGARAIRTCLDSQYTVPAQKDLVSEALMRNAYPLSTNANGSLLLNWILDSQHTEHYMGIVINLNSHLAQLCCHKLASSIIVRLINQQQDMQAREFLVYRLFFQNSPGPVLNEILADHAQGNQFVQKVLNSPYLGEELKAAIQVAVNSCASVDSQQLLSYRRLLFEELPAYGGLPQQMVDSSFTPFVAPPVPEMSGPWPWGWGAHSAGGTPYYGAHSGQSSHGSYFAPTPAPASYQPNFNGSDSRARQTPSPHVALNTN</sequence>
<proteinExistence type="predicted"/>
<accession>A0ACC2SFL0</accession>
<dbReference type="EMBL" id="QTSX02005091">
    <property type="protein sequence ID" value="KAJ9061159.1"/>
    <property type="molecule type" value="Genomic_DNA"/>
</dbReference>
<comment type="caution">
    <text evidence="1">The sequence shown here is derived from an EMBL/GenBank/DDBJ whole genome shotgun (WGS) entry which is preliminary data.</text>
</comment>
<dbReference type="Proteomes" id="UP001165960">
    <property type="component" value="Unassembled WGS sequence"/>
</dbReference>
<evidence type="ECO:0000313" key="2">
    <source>
        <dbReference type="Proteomes" id="UP001165960"/>
    </source>
</evidence>
<gene>
    <name evidence="1" type="ORF">DSO57_1023288</name>
</gene>
<keyword evidence="2" id="KW-1185">Reference proteome</keyword>
<protein>
    <submittedName>
        <fullName evidence="1">Uncharacterized protein</fullName>
    </submittedName>
</protein>
<reference evidence="1" key="1">
    <citation type="submission" date="2022-04" db="EMBL/GenBank/DDBJ databases">
        <title>Genome of the entomopathogenic fungus Entomophthora muscae.</title>
        <authorList>
            <person name="Elya C."/>
            <person name="Lovett B.R."/>
            <person name="Lee E."/>
            <person name="Macias A.M."/>
            <person name="Hajek A.E."/>
            <person name="De Bivort B.L."/>
            <person name="Kasson M.T."/>
            <person name="De Fine Licht H.H."/>
            <person name="Stajich J.E."/>
        </authorList>
    </citation>
    <scope>NUCLEOTIDE SEQUENCE</scope>
    <source>
        <strain evidence="1">Berkeley</strain>
    </source>
</reference>
<name>A0ACC2SFL0_9FUNG</name>
<organism evidence="1 2">
    <name type="scientific">Entomophthora muscae</name>
    <dbReference type="NCBI Taxonomy" id="34485"/>
    <lineage>
        <taxon>Eukaryota</taxon>
        <taxon>Fungi</taxon>
        <taxon>Fungi incertae sedis</taxon>
        <taxon>Zoopagomycota</taxon>
        <taxon>Entomophthoromycotina</taxon>
        <taxon>Entomophthoromycetes</taxon>
        <taxon>Entomophthorales</taxon>
        <taxon>Entomophthoraceae</taxon>
        <taxon>Entomophthora</taxon>
    </lineage>
</organism>